<protein>
    <recommendedName>
        <fullName evidence="3">Sushi domain-containing protein</fullName>
    </recommendedName>
</protein>
<keyword evidence="2" id="KW-1185">Reference proteome</keyword>
<name>E4XZ66_OIKDI</name>
<dbReference type="Proteomes" id="UP000001307">
    <property type="component" value="Unassembled WGS sequence"/>
</dbReference>
<proteinExistence type="predicted"/>
<evidence type="ECO:0000313" key="1">
    <source>
        <dbReference type="EMBL" id="CBY14928.1"/>
    </source>
</evidence>
<gene>
    <name evidence="1" type="ORF">GSOID_T00010022001</name>
</gene>
<organism evidence="1">
    <name type="scientific">Oikopleura dioica</name>
    <name type="common">Tunicate</name>
    <dbReference type="NCBI Taxonomy" id="34765"/>
    <lineage>
        <taxon>Eukaryota</taxon>
        <taxon>Metazoa</taxon>
        <taxon>Chordata</taxon>
        <taxon>Tunicata</taxon>
        <taxon>Appendicularia</taxon>
        <taxon>Copelata</taxon>
        <taxon>Oikopleuridae</taxon>
        <taxon>Oikopleura</taxon>
    </lineage>
</organism>
<evidence type="ECO:0000313" key="2">
    <source>
        <dbReference type="Proteomes" id="UP000001307"/>
    </source>
</evidence>
<dbReference type="InParanoid" id="E4XZ66"/>
<reference evidence="1" key="1">
    <citation type="journal article" date="2010" name="Science">
        <title>Plasticity of animal genome architecture unmasked by rapid evolution of a pelagic tunicate.</title>
        <authorList>
            <person name="Denoeud F."/>
            <person name="Henriet S."/>
            <person name="Mungpakdee S."/>
            <person name="Aury J.M."/>
            <person name="Da Silva C."/>
            <person name="Brinkmann H."/>
            <person name="Mikhaleva J."/>
            <person name="Olsen L.C."/>
            <person name="Jubin C."/>
            <person name="Canestro C."/>
            <person name="Bouquet J.M."/>
            <person name="Danks G."/>
            <person name="Poulain J."/>
            <person name="Campsteijn C."/>
            <person name="Adamski M."/>
            <person name="Cross I."/>
            <person name="Yadetie F."/>
            <person name="Muffato M."/>
            <person name="Louis A."/>
            <person name="Butcher S."/>
            <person name="Tsagkogeorga G."/>
            <person name="Konrad A."/>
            <person name="Singh S."/>
            <person name="Jensen M.F."/>
            <person name="Cong E.H."/>
            <person name="Eikeseth-Otteraa H."/>
            <person name="Noel B."/>
            <person name="Anthouard V."/>
            <person name="Porcel B.M."/>
            <person name="Kachouri-Lafond R."/>
            <person name="Nishino A."/>
            <person name="Ugolini M."/>
            <person name="Chourrout P."/>
            <person name="Nishida H."/>
            <person name="Aasland R."/>
            <person name="Huzurbazar S."/>
            <person name="Westhof E."/>
            <person name="Delsuc F."/>
            <person name="Lehrach H."/>
            <person name="Reinhardt R."/>
            <person name="Weissenbach J."/>
            <person name="Roy S.W."/>
            <person name="Artiguenave F."/>
            <person name="Postlethwait J.H."/>
            <person name="Manak J.R."/>
            <person name="Thompson E.M."/>
            <person name="Jaillon O."/>
            <person name="Du Pasquier L."/>
            <person name="Boudinot P."/>
            <person name="Liberles D.A."/>
            <person name="Volff J.N."/>
            <person name="Philippe H."/>
            <person name="Lenhard B."/>
            <person name="Roest Crollius H."/>
            <person name="Wincker P."/>
            <person name="Chourrout D."/>
        </authorList>
    </citation>
    <scope>NUCLEOTIDE SEQUENCE [LARGE SCALE GENOMIC DNA]</scope>
</reference>
<dbReference type="OrthoDB" id="10330921at2759"/>
<dbReference type="AlphaFoldDB" id="E4XZ66"/>
<accession>E4XZ66</accession>
<dbReference type="EMBL" id="FN653379">
    <property type="protein sequence ID" value="CBY14928.1"/>
    <property type="molecule type" value="Genomic_DNA"/>
</dbReference>
<evidence type="ECO:0008006" key="3">
    <source>
        <dbReference type="Google" id="ProtNLM"/>
    </source>
</evidence>
<sequence>MEKLMVEKLASMFTVSNVTSDSPFYESRARFRFEPARDLAQCFEVLPNDINGGINKSSCRRTKPGQLSCRYDCDTSLLDHSSDVSCSCSETISGVKFNVPCEWSGFPHCARKAAQRVAETPCGQISDENGSWNCNEDNECQLECKQGYKLIQSSFSRKKCNCKRHGLCAWSRQPLFYSTEEEPRESGSTSGCEKKNESDFRCDAPYHPVGEHKCTGAEHGDQCELLCPDGFVKEQHGVRECVCDRGGGCAWTGDTGSCTADLGGLNNLFEKFNLDNSLLHRKKCKKLPEAKRGKWICDEEGDCNLTCSPGLQPSRQISLKCHCGILPGKEGNCAYRLTSGSDITFVPREDFEHDLGFSCLEEYEYYDEEEPQACAKLPDVKDGRWTCESGHCTLWCKESPAINVDCTNPALTLESVAPFSCSSFASYQKSPRSHELHRLKHLAEKK</sequence>